<organism evidence="5 6">
    <name type="scientific">Bombyx mori</name>
    <name type="common">Silk moth</name>
    <dbReference type="NCBI Taxonomy" id="7091"/>
    <lineage>
        <taxon>Eukaryota</taxon>
        <taxon>Metazoa</taxon>
        <taxon>Ecdysozoa</taxon>
        <taxon>Arthropoda</taxon>
        <taxon>Hexapoda</taxon>
        <taxon>Insecta</taxon>
        <taxon>Pterygota</taxon>
        <taxon>Neoptera</taxon>
        <taxon>Endopterygota</taxon>
        <taxon>Lepidoptera</taxon>
        <taxon>Glossata</taxon>
        <taxon>Ditrysia</taxon>
        <taxon>Bombycoidea</taxon>
        <taxon>Bombycidae</taxon>
        <taxon>Bombycinae</taxon>
        <taxon>Bombyx</taxon>
    </lineage>
</organism>
<keyword evidence="6" id="KW-1185">Reference proteome</keyword>
<evidence type="ECO:0000256" key="3">
    <source>
        <dbReference type="SAM" id="SignalP"/>
    </source>
</evidence>
<dbReference type="Gene3D" id="3.40.33.10">
    <property type="entry name" value="CAP"/>
    <property type="match status" value="1"/>
</dbReference>
<evidence type="ECO:0000256" key="2">
    <source>
        <dbReference type="ARBA" id="ARBA00022525"/>
    </source>
</evidence>
<accession>A0A8R2QWE1</accession>
<dbReference type="GO" id="GO:0005576">
    <property type="term" value="C:extracellular region"/>
    <property type="evidence" value="ECO:0007669"/>
    <property type="project" value="UniProtKB-SubCell"/>
</dbReference>
<dbReference type="CDD" id="cd05380">
    <property type="entry name" value="CAP_euk"/>
    <property type="match status" value="1"/>
</dbReference>
<name>A0A8R2QWE1_BOMMO</name>
<sequence length="173" mass="19737">MIGLKLSVLLIYMIALCRSIADYCKICRNHTLCLYSSTGPGDQCDAYDKTVLLTSAEIFQIVSRINERRNFVAMGLANFLPQAADMKEIIWSQELANFAQRWVDQCDQNIQPDKEDICRDLVNAKVGQNIATILGTTTGLNVKSFVDMWFMPILTYKGNVAYYNDFNQSRKWL</sequence>
<dbReference type="EnsemblMetazoa" id="XM_038013000.1">
    <property type="protein sequence ID" value="XP_037868928.1"/>
    <property type="gene ID" value="LOC101744381"/>
</dbReference>
<dbReference type="Pfam" id="PF00188">
    <property type="entry name" value="CAP"/>
    <property type="match status" value="1"/>
</dbReference>
<dbReference type="SMART" id="SM00198">
    <property type="entry name" value="SCP"/>
    <property type="match status" value="1"/>
</dbReference>
<dbReference type="AlphaFoldDB" id="A0A8R2QWE1"/>
<reference evidence="5" key="2">
    <citation type="submission" date="2022-06" db="UniProtKB">
        <authorList>
            <consortium name="EnsemblMetazoa"/>
        </authorList>
    </citation>
    <scope>IDENTIFICATION</scope>
    <source>
        <strain evidence="5">p50T (Dazao)</strain>
    </source>
</reference>
<comment type="subcellular location">
    <subcellularLocation>
        <location evidence="1">Secreted</location>
    </subcellularLocation>
</comment>
<dbReference type="SUPFAM" id="SSF55797">
    <property type="entry name" value="PR-1-like"/>
    <property type="match status" value="1"/>
</dbReference>
<keyword evidence="3" id="KW-0732">Signal</keyword>
<evidence type="ECO:0000313" key="6">
    <source>
        <dbReference type="Proteomes" id="UP000005204"/>
    </source>
</evidence>
<feature type="signal peptide" evidence="3">
    <location>
        <begin position="1"/>
        <end position="19"/>
    </location>
</feature>
<dbReference type="InterPro" id="IPR014044">
    <property type="entry name" value="CAP_dom"/>
</dbReference>
<keyword evidence="2" id="KW-0964">Secreted</keyword>
<feature type="domain" description="SCP" evidence="4">
    <location>
        <begin position="56"/>
        <end position="162"/>
    </location>
</feature>
<evidence type="ECO:0000256" key="1">
    <source>
        <dbReference type="ARBA" id="ARBA00004613"/>
    </source>
</evidence>
<protein>
    <recommendedName>
        <fullName evidence="4">SCP domain-containing protein</fullName>
    </recommendedName>
</protein>
<dbReference type="InterPro" id="IPR035940">
    <property type="entry name" value="CAP_sf"/>
</dbReference>
<proteinExistence type="predicted"/>
<dbReference type="Proteomes" id="UP000005204">
    <property type="component" value="Unassembled WGS sequence"/>
</dbReference>
<feature type="chain" id="PRO_5035837233" description="SCP domain-containing protein" evidence="3">
    <location>
        <begin position="20"/>
        <end position="173"/>
    </location>
</feature>
<evidence type="ECO:0000259" key="4">
    <source>
        <dbReference type="SMART" id="SM00198"/>
    </source>
</evidence>
<reference evidence="6" key="1">
    <citation type="journal article" date="2008" name="Insect Biochem. Mol. Biol.">
        <title>The genome of a lepidopteran model insect, the silkworm Bombyx mori.</title>
        <authorList>
            <consortium name="International Silkworm Genome Consortium"/>
        </authorList>
    </citation>
    <scope>NUCLEOTIDE SEQUENCE [LARGE SCALE GENOMIC DNA]</scope>
    <source>
        <strain evidence="6">p50T</strain>
    </source>
</reference>
<evidence type="ECO:0000313" key="5">
    <source>
        <dbReference type="EnsemblMetazoa" id="XP_037868928.1"/>
    </source>
</evidence>